<organism evidence="4 5">
    <name type="scientific">Caldithrix abyssi DSM 13497</name>
    <dbReference type="NCBI Taxonomy" id="880073"/>
    <lineage>
        <taxon>Bacteria</taxon>
        <taxon>Pseudomonadati</taxon>
        <taxon>Calditrichota</taxon>
        <taxon>Calditrichia</taxon>
        <taxon>Calditrichales</taxon>
        <taxon>Calditrichaceae</taxon>
        <taxon>Caldithrix</taxon>
    </lineage>
</organism>
<dbReference type="RefSeq" id="WP_006930676.1">
    <property type="nucleotide sequence ID" value="NZ_CM001402.1"/>
</dbReference>
<feature type="chain" id="PRO_5010497934" evidence="1">
    <location>
        <begin position="23"/>
        <end position="270"/>
    </location>
</feature>
<evidence type="ECO:0000259" key="2">
    <source>
        <dbReference type="SMART" id="SM00014"/>
    </source>
</evidence>
<dbReference type="SUPFAM" id="SSF48317">
    <property type="entry name" value="Acid phosphatase/Vanadium-dependent haloperoxidase"/>
    <property type="match status" value="1"/>
</dbReference>
<evidence type="ECO:0000313" key="3">
    <source>
        <dbReference type="EMBL" id="APF19252.1"/>
    </source>
</evidence>
<proteinExistence type="predicted"/>
<dbReference type="OrthoDB" id="9773582at2"/>
<dbReference type="PaxDb" id="880073-Calab_3564"/>
<dbReference type="InterPro" id="IPR036938">
    <property type="entry name" value="PAP2/HPO_sf"/>
</dbReference>
<dbReference type="Proteomes" id="UP000183868">
    <property type="component" value="Chromosome"/>
</dbReference>
<dbReference type="EMBL" id="CP018099">
    <property type="protein sequence ID" value="APF19252.1"/>
    <property type="molecule type" value="Genomic_DNA"/>
</dbReference>
<dbReference type="PANTHER" id="PTHR14969">
    <property type="entry name" value="SPHINGOSINE-1-PHOSPHATE PHOSPHOHYDROLASE"/>
    <property type="match status" value="1"/>
</dbReference>
<reference evidence="4 5" key="1">
    <citation type="submission" date="2011-09" db="EMBL/GenBank/DDBJ databases">
        <title>The permanent draft genome of Caldithrix abyssi DSM 13497.</title>
        <authorList>
            <consortium name="US DOE Joint Genome Institute (JGI-PGF)"/>
            <person name="Lucas S."/>
            <person name="Han J."/>
            <person name="Lapidus A."/>
            <person name="Bruce D."/>
            <person name="Goodwin L."/>
            <person name="Pitluck S."/>
            <person name="Peters L."/>
            <person name="Kyrpides N."/>
            <person name="Mavromatis K."/>
            <person name="Ivanova N."/>
            <person name="Mikhailova N."/>
            <person name="Chertkov O."/>
            <person name="Detter J.C."/>
            <person name="Tapia R."/>
            <person name="Han C."/>
            <person name="Land M."/>
            <person name="Hauser L."/>
            <person name="Markowitz V."/>
            <person name="Cheng J.-F."/>
            <person name="Hugenholtz P."/>
            <person name="Woyke T."/>
            <person name="Wu D."/>
            <person name="Spring S."/>
            <person name="Brambilla E."/>
            <person name="Klenk H.-P."/>
            <person name="Eisen J.A."/>
        </authorList>
    </citation>
    <scope>NUCLEOTIDE SEQUENCE [LARGE SCALE GENOMIC DNA]</scope>
    <source>
        <strain evidence="4 5">DSM 13497</strain>
    </source>
</reference>
<keyword evidence="5" id="KW-1185">Reference proteome</keyword>
<dbReference type="KEGG" id="caby:Cabys_2503"/>
<evidence type="ECO:0000313" key="5">
    <source>
        <dbReference type="Proteomes" id="UP000004671"/>
    </source>
</evidence>
<feature type="signal peptide" evidence="1">
    <location>
        <begin position="1"/>
        <end position="22"/>
    </location>
</feature>
<feature type="domain" description="Phosphatidic acid phosphatase type 2/haloperoxidase" evidence="2">
    <location>
        <begin position="123"/>
        <end position="235"/>
    </location>
</feature>
<dbReference type="Proteomes" id="UP000004671">
    <property type="component" value="Chromosome"/>
</dbReference>
<name>H1XXN9_CALAY</name>
<dbReference type="Pfam" id="PF01569">
    <property type="entry name" value="PAP2"/>
    <property type="match status" value="1"/>
</dbReference>
<dbReference type="eggNOG" id="COG0671">
    <property type="taxonomic scope" value="Bacteria"/>
</dbReference>
<dbReference type="InterPro" id="IPR000326">
    <property type="entry name" value="PAP2/HPO"/>
</dbReference>
<dbReference type="STRING" id="880073.Cabys_2503"/>
<dbReference type="PANTHER" id="PTHR14969:SF13">
    <property type="entry name" value="AT30094P"/>
    <property type="match status" value="1"/>
</dbReference>
<dbReference type="Gene3D" id="1.20.144.10">
    <property type="entry name" value="Phosphatidic acid phosphatase type 2/haloperoxidase"/>
    <property type="match status" value="1"/>
</dbReference>
<dbReference type="EMBL" id="CM001402">
    <property type="protein sequence ID" value="EHO43163.1"/>
    <property type="molecule type" value="Genomic_DNA"/>
</dbReference>
<dbReference type="SMART" id="SM00014">
    <property type="entry name" value="acidPPc"/>
    <property type="match status" value="1"/>
</dbReference>
<evidence type="ECO:0000313" key="6">
    <source>
        <dbReference type="Proteomes" id="UP000183868"/>
    </source>
</evidence>
<keyword evidence="1" id="KW-0732">Signal</keyword>
<reference evidence="3 6" key="2">
    <citation type="submission" date="2016-11" db="EMBL/GenBank/DDBJ databases">
        <title>Genomic analysis of Caldithrix abyssi and proposal of a novel bacterial phylum Caldithrichaeota.</title>
        <authorList>
            <person name="Kublanov I."/>
            <person name="Sigalova O."/>
            <person name="Gavrilov S."/>
            <person name="Lebedinsky A."/>
            <person name="Ivanova N."/>
            <person name="Daum C."/>
            <person name="Reddy T."/>
            <person name="Klenk H.P."/>
            <person name="Goker M."/>
            <person name="Reva O."/>
            <person name="Miroshnichenko M."/>
            <person name="Kyprides N."/>
            <person name="Woyke T."/>
            <person name="Gelfand M."/>
        </authorList>
    </citation>
    <scope>NUCLEOTIDE SEQUENCE [LARGE SCALE GENOMIC DNA]</scope>
    <source>
        <strain evidence="3 6">LF13</strain>
    </source>
</reference>
<accession>H1XXN9</accession>
<evidence type="ECO:0000256" key="1">
    <source>
        <dbReference type="SAM" id="SignalP"/>
    </source>
</evidence>
<evidence type="ECO:0000313" key="4">
    <source>
        <dbReference type="EMBL" id="EHO43163.1"/>
    </source>
</evidence>
<dbReference type="AlphaFoldDB" id="H1XXN9"/>
<dbReference type="HOGENOM" id="CLU_079010_1_0_0"/>
<gene>
    <name evidence="3" type="ORF">Cabys_2503</name>
    <name evidence="4" type="ORF">Calab_3564</name>
</gene>
<protein>
    <submittedName>
        <fullName evidence="3">PAP2 superfamily protein</fullName>
    </submittedName>
    <submittedName>
        <fullName evidence="4">Phosphoesterase PA-phosphatase related protein</fullName>
    </submittedName>
</protein>
<sequence precursor="true">MKRKFFVLIVSVWLALAGQASAQQGHLSVFKEDFYHSLTIGKKLAGEMVTPTAGKVGLTLGILALTVTDEAVIDFFRNHQTETNDRIFNIDWIHGEKNVLFPAAFVLYAYGLFSGNSAIRQSGLKSGQAMFYSGLIVITLKEMFGRGRPHQNYGAFTFRPFSFAEGWRSFPSGHAALSFAFSTVMAGSMESMWWKGFWYSSAALVAGARMYHDKHWLSDVVAGGLIGWSVGRFVLNYPKKGEAKSSLNISPFFKTGKYSLAGLAFSFRIR</sequence>